<feature type="domain" description="Restriction endonuclease type IV Mrr" evidence="1">
    <location>
        <begin position="16"/>
        <end position="134"/>
    </location>
</feature>
<evidence type="ECO:0000313" key="2">
    <source>
        <dbReference type="EMBL" id="AXY77643.1"/>
    </source>
</evidence>
<sequence length="328" mass="37873">MIQTLASTRHLNGLLETLSYVEFEQFVADVLIESGKFSKVERSTIINNIHIDIIAHEKDTIALSQFPTKWFFEVKKSKLVGLDVVYQLLAWFSTFQEPNIRVALITMGHLSLHAKQLAKEKGITVLGLEEIAQLTTPKIYKKYFGGELIFNPTENEESQTTLFADQLLSIKPGREEWSKYQKLISDIFELLFIPPLESPRYEHRDREADNRRDMIFENSATIGFWKTIKDTYEGHYIVVDAKNYSEPIEKKPILEIAHYLKPHGCGMFGIIACRKGLSKSSKSAIREQWIGNKKLIVVINDNDLLEMLKLKNPEEVIRRKIADFRIEL</sequence>
<dbReference type="Proteomes" id="UP000263900">
    <property type="component" value="Chromosome"/>
</dbReference>
<dbReference type="GO" id="GO:0009307">
    <property type="term" value="P:DNA restriction-modification system"/>
    <property type="evidence" value="ECO:0007669"/>
    <property type="project" value="InterPro"/>
</dbReference>
<evidence type="ECO:0000259" key="1">
    <source>
        <dbReference type="Pfam" id="PF04471"/>
    </source>
</evidence>
<reference evidence="2 3" key="1">
    <citation type="submission" date="2018-09" db="EMBL/GenBank/DDBJ databases">
        <title>Genome sequencing of strain 6GH32-13.</title>
        <authorList>
            <person name="Weon H.-Y."/>
            <person name="Heo J."/>
            <person name="Kwon S.-W."/>
        </authorList>
    </citation>
    <scope>NUCLEOTIDE SEQUENCE [LARGE SCALE GENOMIC DNA]</scope>
    <source>
        <strain evidence="2 3">5GH32-13</strain>
    </source>
</reference>
<dbReference type="AlphaFoldDB" id="A0A3B7MW30"/>
<proteinExistence type="predicted"/>
<dbReference type="RefSeq" id="WP_119053516.1">
    <property type="nucleotide sequence ID" value="NZ_CP032157.1"/>
</dbReference>
<accession>A0A3B7MW30</accession>
<dbReference type="GO" id="GO:0003677">
    <property type="term" value="F:DNA binding"/>
    <property type="evidence" value="ECO:0007669"/>
    <property type="project" value="InterPro"/>
</dbReference>
<keyword evidence="3" id="KW-1185">Reference proteome</keyword>
<dbReference type="Pfam" id="PF04471">
    <property type="entry name" value="Mrr_cat"/>
    <property type="match status" value="1"/>
</dbReference>
<name>A0A3B7MW30_9BACT</name>
<organism evidence="2 3">
    <name type="scientific">Paraflavitalea soli</name>
    <dbReference type="NCBI Taxonomy" id="2315862"/>
    <lineage>
        <taxon>Bacteria</taxon>
        <taxon>Pseudomonadati</taxon>
        <taxon>Bacteroidota</taxon>
        <taxon>Chitinophagia</taxon>
        <taxon>Chitinophagales</taxon>
        <taxon>Chitinophagaceae</taxon>
        <taxon>Paraflavitalea</taxon>
    </lineage>
</organism>
<dbReference type="InterPro" id="IPR007560">
    <property type="entry name" value="Restrct_endonuc_IV_Mrr"/>
</dbReference>
<dbReference type="KEGG" id="pseg:D3H65_28285"/>
<evidence type="ECO:0000313" key="3">
    <source>
        <dbReference type="Proteomes" id="UP000263900"/>
    </source>
</evidence>
<dbReference type="GO" id="GO:0004519">
    <property type="term" value="F:endonuclease activity"/>
    <property type="evidence" value="ECO:0007669"/>
    <property type="project" value="InterPro"/>
</dbReference>
<dbReference type="EMBL" id="CP032157">
    <property type="protein sequence ID" value="AXY77643.1"/>
    <property type="molecule type" value="Genomic_DNA"/>
</dbReference>
<protein>
    <recommendedName>
        <fullName evidence="1">Restriction endonuclease type IV Mrr domain-containing protein</fullName>
    </recommendedName>
</protein>
<gene>
    <name evidence="2" type="ORF">D3H65_28285</name>
</gene>
<dbReference type="SUPFAM" id="SSF52980">
    <property type="entry name" value="Restriction endonuclease-like"/>
    <property type="match status" value="1"/>
</dbReference>
<dbReference type="OrthoDB" id="7285215at2"/>
<dbReference type="InterPro" id="IPR011335">
    <property type="entry name" value="Restrct_endonuc-II-like"/>
</dbReference>